<accession>A0ABQ1Q1N6</accession>
<name>A0ABQ1Q1N6_9BACI</name>
<dbReference type="Gene3D" id="3.90.550.10">
    <property type="entry name" value="Spore Coat Polysaccharide Biosynthesis Protein SpsA, Chain A"/>
    <property type="match status" value="1"/>
</dbReference>
<dbReference type="EMBL" id="BMIN01000006">
    <property type="protein sequence ID" value="GGD09954.1"/>
    <property type="molecule type" value="Genomic_DNA"/>
</dbReference>
<proteinExistence type="predicted"/>
<comment type="subcellular location">
    <subcellularLocation>
        <location evidence="1">Membrane</location>
        <topology evidence="1">Multi-pass membrane protein</topology>
    </subcellularLocation>
</comment>
<evidence type="ECO:0000256" key="2">
    <source>
        <dbReference type="ARBA" id="ARBA00022676"/>
    </source>
</evidence>
<feature type="transmembrane region" description="Helical" evidence="7">
    <location>
        <begin position="241"/>
        <end position="261"/>
    </location>
</feature>
<feature type="domain" description="Glycosyltransferase 2-like" evidence="8">
    <location>
        <begin position="7"/>
        <end position="174"/>
    </location>
</feature>
<evidence type="ECO:0000256" key="1">
    <source>
        <dbReference type="ARBA" id="ARBA00004141"/>
    </source>
</evidence>
<evidence type="ECO:0000256" key="5">
    <source>
        <dbReference type="ARBA" id="ARBA00022989"/>
    </source>
</evidence>
<evidence type="ECO:0000259" key="8">
    <source>
        <dbReference type="Pfam" id="PF00535"/>
    </source>
</evidence>
<keyword evidence="10" id="KW-1185">Reference proteome</keyword>
<evidence type="ECO:0000256" key="6">
    <source>
        <dbReference type="ARBA" id="ARBA00023136"/>
    </source>
</evidence>
<evidence type="ECO:0000256" key="4">
    <source>
        <dbReference type="ARBA" id="ARBA00022692"/>
    </source>
</evidence>
<evidence type="ECO:0000313" key="9">
    <source>
        <dbReference type="EMBL" id="GGD09954.1"/>
    </source>
</evidence>
<keyword evidence="3 9" id="KW-0808">Transferase</keyword>
<dbReference type="GO" id="GO:0016740">
    <property type="term" value="F:transferase activity"/>
    <property type="evidence" value="ECO:0007669"/>
    <property type="project" value="UniProtKB-KW"/>
</dbReference>
<protein>
    <submittedName>
        <fullName evidence="9">Glycosyl transferase</fullName>
    </submittedName>
</protein>
<dbReference type="Pfam" id="PF00535">
    <property type="entry name" value="Glycos_transf_2"/>
    <property type="match status" value="1"/>
</dbReference>
<dbReference type="InterPro" id="IPR001173">
    <property type="entry name" value="Glyco_trans_2-like"/>
</dbReference>
<keyword evidence="2" id="KW-0328">Glycosyltransferase</keyword>
<sequence>MKDILYIVVPCYNEEEVLLETSKRLEEKLNQLIRMDMISLESRIVFVNDGSKDSTWDMIESLHDSNPLISGINLSKNRGHQNALLAGLLTSKEHADLVISMDADLQDDINAVDEMIEKYYQGCDIVYGVRSAREKDTMFKRFTAQSFYKVMNMLGAKVVYNHADYRLMSKKALEGLENFKEVNLFLRGLVPMLGFKTDIVTYERSERFAGESKYPLKKMFALAFEGITSLSTVPIKMITRLGIGIFFISILMLIYSVGQYFRGETVVGWSSLIVSIWAIGGLILFSIGIIGEYIGKVYLETKNRPRFIIDSFINTTQPKEQTEQDQTRQRV</sequence>
<keyword evidence="4 7" id="KW-0812">Transmembrane</keyword>
<organism evidence="9 10">
    <name type="scientific">Pontibacillus salipaludis</name>
    <dbReference type="NCBI Taxonomy" id="1697394"/>
    <lineage>
        <taxon>Bacteria</taxon>
        <taxon>Bacillati</taxon>
        <taxon>Bacillota</taxon>
        <taxon>Bacilli</taxon>
        <taxon>Bacillales</taxon>
        <taxon>Bacillaceae</taxon>
        <taxon>Pontibacillus</taxon>
    </lineage>
</organism>
<keyword evidence="5 7" id="KW-1133">Transmembrane helix</keyword>
<feature type="transmembrane region" description="Helical" evidence="7">
    <location>
        <begin position="267"/>
        <end position="294"/>
    </location>
</feature>
<dbReference type="InterPro" id="IPR050256">
    <property type="entry name" value="Glycosyltransferase_2"/>
</dbReference>
<dbReference type="PANTHER" id="PTHR48090">
    <property type="entry name" value="UNDECAPRENYL-PHOSPHATE 4-DEOXY-4-FORMAMIDO-L-ARABINOSE TRANSFERASE-RELATED"/>
    <property type="match status" value="1"/>
</dbReference>
<reference evidence="10" key="1">
    <citation type="journal article" date="2019" name="Int. J. Syst. Evol. Microbiol.">
        <title>The Global Catalogue of Microorganisms (GCM) 10K type strain sequencing project: providing services to taxonomists for standard genome sequencing and annotation.</title>
        <authorList>
            <consortium name="The Broad Institute Genomics Platform"/>
            <consortium name="The Broad Institute Genome Sequencing Center for Infectious Disease"/>
            <person name="Wu L."/>
            <person name="Ma J."/>
        </authorList>
    </citation>
    <scope>NUCLEOTIDE SEQUENCE [LARGE SCALE GENOMIC DNA]</scope>
    <source>
        <strain evidence="10">CGMCC 1.15353</strain>
    </source>
</reference>
<evidence type="ECO:0000256" key="3">
    <source>
        <dbReference type="ARBA" id="ARBA00022679"/>
    </source>
</evidence>
<dbReference type="InterPro" id="IPR029044">
    <property type="entry name" value="Nucleotide-diphossugar_trans"/>
</dbReference>
<dbReference type="PANTHER" id="PTHR48090:SF1">
    <property type="entry name" value="PROPHAGE BACTOPRENOL GLUCOSYL TRANSFERASE HOMOLOG"/>
    <property type="match status" value="1"/>
</dbReference>
<evidence type="ECO:0000313" key="10">
    <source>
        <dbReference type="Proteomes" id="UP000642571"/>
    </source>
</evidence>
<dbReference type="CDD" id="cd04187">
    <property type="entry name" value="DPM1_like_bac"/>
    <property type="match status" value="1"/>
</dbReference>
<dbReference type="Proteomes" id="UP000642571">
    <property type="component" value="Unassembled WGS sequence"/>
</dbReference>
<gene>
    <name evidence="9" type="primary">ykcG</name>
    <name evidence="9" type="ORF">GCM10011389_16850</name>
</gene>
<keyword evidence="6 7" id="KW-0472">Membrane</keyword>
<dbReference type="SUPFAM" id="SSF53448">
    <property type="entry name" value="Nucleotide-diphospho-sugar transferases"/>
    <property type="match status" value="1"/>
</dbReference>
<comment type="caution">
    <text evidence="9">The sequence shown here is derived from an EMBL/GenBank/DDBJ whole genome shotgun (WGS) entry which is preliminary data.</text>
</comment>
<evidence type="ECO:0000256" key="7">
    <source>
        <dbReference type="SAM" id="Phobius"/>
    </source>
</evidence>